<dbReference type="InterPro" id="IPR003675">
    <property type="entry name" value="Rce1/LyrA-like_dom"/>
</dbReference>
<reference evidence="3 4" key="2">
    <citation type="submission" date="2015-10" db="EMBL/GenBank/DDBJ databases">
        <title>Comparative genomics and high-throughput reverse genetic screens identify a new phytobacterial MAMP and an Arabidopsis receptor required for immune elicitation.</title>
        <authorList>
            <person name="Mott G.A."/>
            <person name="Thakur S."/>
            <person name="Wang P.W."/>
            <person name="Desveaux D."/>
            <person name="Guttman D.S."/>
        </authorList>
    </citation>
    <scope>NUCLEOTIDE SEQUENCE [LARGE SCALE GENOMIC DNA]</scope>
    <source>
        <strain evidence="3 4">0788_9</strain>
    </source>
</reference>
<evidence type="ECO:0000313" key="3">
    <source>
        <dbReference type="EMBL" id="KPC33338.1"/>
    </source>
</evidence>
<keyword evidence="1" id="KW-1133">Transmembrane helix</keyword>
<feature type="domain" description="CAAX prenyl protease 2/Lysostaphin resistance protein A-like" evidence="2">
    <location>
        <begin position="157"/>
        <end position="251"/>
    </location>
</feature>
<sequence>MTSRHGLFLALLATGYGLALVYGNLAPIAAVSFGLLLVAWLCVARSASRHVRLFGHLLFIVTGLALATHLLPGFNNAKVIDNARFTADAAAFSMYLNLDKPLIGFWLLLACPWILPRIDVNQSLKVGLLALIATSALCMTVAASLGTVDWAPKWPAQSTLWWVNNLLLVTLTEELFFRAYLQGSLQRLFAGWKFATPMAIAITASLFGLSHIGAGWEWMLLAGLAGLGYGIAFRIGGLPSAVICHFGLNAVHFGLFTYPMLAR</sequence>
<feature type="transmembrane region" description="Helical" evidence="1">
    <location>
        <begin position="29"/>
        <end position="47"/>
    </location>
</feature>
<dbReference type="PATRIC" id="fig|81035.3.peg.2360"/>
<feature type="transmembrane region" description="Helical" evidence="1">
    <location>
        <begin position="54"/>
        <end position="74"/>
    </location>
</feature>
<protein>
    <submittedName>
        <fullName evidence="3">CAAX amino terminal protease family protein</fullName>
    </submittedName>
</protein>
<proteinExistence type="predicted"/>
<feature type="transmembrane region" description="Helical" evidence="1">
    <location>
        <begin position="192"/>
        <end position="212"/>
    </location>
</feature>
<dbReference type="GO" id="GO:0004175">
    <property type="term" value="F:endopeptidase activity"/>
    <property type="evidence" value="ECO:0007669"/>
    <property type="project" value="UniProtKB-ARBA"/>
</dbReference>
<keyword evidence="1" id="KW-0812">Transmembrane</keyword>
<accession>A0A0N0GGL6</accession>
<dbReference type="EMBL" id="LGLN01000033">
    <property type="protein sequence ID" value="KPC33338.1"/>
    <property type="molecule type" value="Genomic_DNA"/>
</dbReference>
<dbReference type="AlphaFoldDB" id="A0A0N0GGL6"/>
<name>A0A0N0GGL6_PSESX</name>
<feature type="transmembrane region" description="Helical" evidence="1">
    <location>
        <begin position="160"/>
        <end position="180"/>
    </location>
</feature>
<keyword evidence="1" id="KW-0472">Membrane</keyword>
<evidence type="ECO:0000256" key="1">
    <source>
        <dbReference type="SAM" id="Phobius"/>
    </source>
</evidence>
<evidence type="ECO:0000313" key="4">
    <source>
        <dbReference type="Proteomes" id="UP000037891"/>
    </source>
</evidence>
<dbReference type="RefSeq" id="WP_054085689.1">
    <property type="nucleotide sequence ID" value="NZ_LGLN01000033.1"/>
</dbReference>
<dbReference type="Pfam" id="PF02517">
    <property type="entry name" value="Rce1-like"/>
    <property type="match status" value="1"/>
</dbReference>
<keyword evidence="3" id="KW-0645">Protease</keyword>
<organism evidence="3 4">
    <name type="scientific">Pseudomonas syringae pv. cilantro</name>
    <dbReference type="NCBI Taxonomy" id="81035"/>
    <lineage>
        <taxon>Bacteria</taxon>
        <taxon>Pseudomonadati</taxon>
        <taxon>Pseudomonadota</taxon>
        <taxon>Gammaproteobacteria</taxon>
        <taxon>Pseudomonadales</taxon>
        <taxon>Pseudomonadaceae</taxon>
        <taxon>Pseudomonas</taxon>
        <taxon>Pseudomonas syringae</taxon>
    </lineage>
</organism>
<dbReference type="GO" id="GO:0006508">
    <property type="term" value="P:proteolysis"/>
    <property type="evidence" value="ECO:0007669"/>
    <property type="project" value="UniProtKB-KW"/>
</dbReference>
<comment type="caution">
    <text evidence="3">The sequence shown here is derived from an EMBL/GenBank/DDBJ whole genome shotgun (WGS) entry which is preliminary data.</text>
</comment>
<reference evidence="3 4" key="1">
    <citation type="submission" date="2015-07" db="EMBL/GenBank/DDBJ databases">
        <authorList>
            <person name="Noorani M."/>
        </authorList>
    </citation>
    <scope>NUCLEOTIDE SEQUENCE [LARGE SCALE GENOMIC DNA]</scope>
    <source>
        <strain evidence="3 4">0788_9</strain>
    </source>
</reference>
<dbReference type="Proteomes" id="UP000037891">
    <property type="component" value="Unassembled WGS sequence"/>
</dbReference>
<feature type="transmembrane region" description="Helical" evidence="1">
    <location>
        <begin position="94"/>
        <end position="115"/>
    </location>
</feature>
<keyword evidence="3" id="KW-0378">Hydrolase</keyword>
<feature type="transmembrane region" description="Helical" evidence="1">
    <location>
        <begin position="127"/>
        <end position="148"/>
    </location>
</feature>
<dbReference type="GO" id="GO:0080120">
    <property type="term" value="P:CAAX-box protein maturation"/>
    <property type="evidence" value="ECO:0007669"/>
    <property type="project" value="UniProtKB-ARBA"/>
</dbReference>
<feature type="transmembrane region" description="Helical" evidence="1">
    <location>
        <begin position="242"/>
        <end position="261"/>
    </location>
</feature>
<gene>
    <name evidence="3" type="ORF">ABJ99_2196</name>
</gene>
<evidence type="ECO:0000259" key="2">
    <source>
        <dbReference type="Pfam" id="PF02517"/>
    </source>
</evidence>